<evidence type="ECO:0000313" key="3">
    <source>
        <dbReference type="Proteomes" id="UP000240418"/>
    </source>
</evidence>
<feature type="region of interest" description="Disordered" evidence="1">
    <location>
        <begin position="1"/>
        <end position="32"/>
    </location>
</feature>
<organism evidence="2 3">
    <name type="scientific">Shimia abyssi</name>
    <dbReference type="NCBI Taxonomy" id="1662395"/>
    <lineage>
        <taxon>Bacteria</taxon>
        <taxon>Pseudomonadati</taxon>
        <taxon>Pseudomonadota</taxon>
        <taxon>Alphaproteobacteria</taxon>
        <taxon>Rhodobacterales</taxon>
        <taxon>Roseobacteraceae</taxon>
    </lineage>
</organism>
<dbReference type="RefSeq" id="WP_106609959.1">
    <property type="nucleotide sequence ID" value="NZ_PYGJ01000017.1"/>
</dbReference>
<keyword evidence="3" id="KW-1185">Reference proteome</keyword>
<gene>
    <name evidence="2" type="ORF">CLV88_1177</name>
</gene>
<dbReference type="Proteomes" id="UP000240418">
    <property type="component" value="Unassembled WGS sequence"/>
</dbReference>
<proteinExistence type="predicted"/>
<comment type="caution">
    <text evidence="2">The sequence shown here is derived from an EMBL/GenBank/DDBJ whole genome shotgun (WGS) entry which is preliminary data.</text>
</comment>
<evidence type="ECO:0000256" key="1">
    <source>
        <dbReference type="SAM" id="MobiDB-lite"/>
    </source>
</evidence>
<sequence>MPHYEQQAKRGPDGKFLPGLKPPKSTGRPRGAIGIKTRAARLAGERLEEMLRRATDVISDELDNGNPTVAQWLVDRVRPPARSDFVQLADKNKLSSIEDILVASERTTTAASQGEISLQQARLLQDVLGRHAQLKGLEELSSLRAEVEEMRRTD</sequence>
<evidence type="ECO:0000313" key="2">
    <source>
        <dbReference type="EMBL" id="PSL17446.1"/>
    </source>
</evidence>
<dbReference type="AlphaFoldDB" id="A0A2P8F6V9"/>
<dbReference type="EMBL" id="PYGJ01000017">
    <property type="protein sequence ID" value="PSL17446.1"/>
    <property type="molecule type" value="Genomic_DNA"/>
</dbReference>
<dbReference type="OrthoDB" id="7851731at2"/>
<reference evidence="2 3" key="1">
    <citation type="submission" date="2018-03" db="EMBL/GenBank/DDBJ databases">
        <title>Genomic Encyclopedia of Archaeal and Bacterial Type Strains, Phase II (KMG-II): from individual species to whole genera.</title>
        <authorList>
            <person name="Goeker M."/>
        </authorList>
    </citation>
    <scope>NUCLEOTIDE SEQUENCE [LARGE SCALE GENOMIC DNA]</scope>
    <source>
        <strain evidence="2 3">DSM 100673</strain>
    </source>
</reference>
<name>A0A2P8F6V9_9RHOB</name>
<protein>
    <submittedName>
        <fullName evidence="2">Uncharacterized protein</fullName>
    </submittedName>
</protein>
<feature type="compositionally biased region" description="Basic and acidic residues" evidence="1">
    <location>
        <begin position="1"/>
        <end position="13"/>
    </location>
</feature>
<accession>A0A2P8F6V9</accession>